<comment type="catalytic activity">
    <reaction evidence="6">
        <text>L-methionine + H2O = methanethiol + 2-oxobutanoate + NH4(+)</text>
        <dbReference type="Rhea" id="RHEA:23800"/>
        <dbReference type="ChEBI" id="CHEBI:15377"/>
        <dbReference type="ChEBI" id="CHEBI:16007"/>
        <dbReference type="ChEBI" id="CHEBI:16763"/>
        <dbReference type="ChEBI" id="CHEBI:28938"/>
        <dbReference type="ChEBI" id="CHEBI:57844"/>
        <dbReference type="EC" id="4.4.1.11"/>
    </reaction>
    <physiologicalReaction direction="left-to-right" evidence="6">
        <dbReference type="Rhea" id="RHEA:23801"/>
    </physiologicalReaction>
</comment>
<evidence type="ECO:0000256" key="7">
    <source>
        <dbReference type="PIRSR" id="PIRSR001434-2"/>
    </source>
</evidence>
<sequence>MNYNESLSFDKEICFHLAEDRERHLGSVVPPIYQNNVFLYKTHESISQAENDLAKHYIYSRGANPTVEIAERKLAALERGEACRCFSSGMAAISSILLSSLKSGDHVLCVSNIYFSTIDFLKYMDKFGVEHSIIYSTSPDDIEKEIRANTRVIYIESPTDMNFRIIDLRAVAKLAKAMNIRTIIDNSWATPLYQKPLTMGMDVVVHSASKYLGGHSDLLGGAVIASKEIIDQVFSKELIMMGAVMGPHEASLLIRGLRTLPFRMKEHQENALKIASFLESHPAVEKVNYPGLPSHPDYQLSKEQMTGYTGLMSFQLKQGTYEAVRDVINKMKLFKIGVSWGSFESLIWSPNLGNNAVELKKQHINPGLIRIAVGLEDAEDLIGDLDYALN</sequence>
<dbReference type="RefSeq" id="WP_117328285.1">
    <property type="nucleotide sequence ID" value="NZ_QVTE01000056.1"/>
</dbReference>
<dbReference type="SUPFAM" id="SSF53383">
    <property type="entry name" value="PLP-dependent transferases"/>
    <property type="match status" value="1"/>
</dbReference>
<dbReference type="EC" id="4.4.1.2" evidence="3"/>
<dbReference type="FunFam" id="3.40.640.10:FF:000046">
    <property type="entry name" value="Cystathionine gamma-lyase"/>
    <property type="match status" value="1"/>
</dbReference>
<name>A0A372LFW2_9BACI</name>
<reference evidence="9 10" key="1">
    <citation type="submission" date="2018-08" db="EMBL/GenBank/DDBJ databases">
        <title>Bacillus chawlae sp. nov., Bacillus glennii sp. nov., and Bacillus saganii sp. nov. Isolated from the Vehicle Assembly Building at Kennedy Space Center where the Viking Spacecraft were Assembled.</title>
        <authorList>
            <person name="Seuylemezian A."/>
            <person name="Vaishampayan P."/>
        </authorList>
    </citation>
    <scope>NUCLEOTIDE SEQUENCE [LARGE SCALE GENOMIC DNA]</scope>
    <source>
        <strain evidence="9 10">V47-23a</strain>
    </source>
</reference>
<keyword evidence="9" id="KW-0808">Transferase</keyword>
<dbReference type="GO" id="GO:0005737">
    <property type="term" value="C:cytoplasm"/>
    <property type="evidence" value="ECO:0007669"/>
    <property type="project" value="TreeGrafter"/>
</dbReference>
<comment type="cofactor">
    <cofactor evidence="1 8">
        <name>pyridoxal 5'-phosphate</name>
        <dbReference type="ChEBI" id="CHEBI:597326"/>
    </cofactor>
</comment>
<comment type="similarity">
    <text evidence="8">Belongs to the trans-sulfuration enzymes family.</text>
</comment>
<comment type="caution">
    <text evidence="9">The sequence shown here is derived from an EMBL/GenBank/DDBJ whole genome shotgun (WGS) entry which is preliminary data.</text>
</comment>
<keyword evidence="2 7" id="KW-0663">Pyridoxal phosphate</keyword>
<protein>
    <recommendedName>
        <fullName evidence="3">homocysteine desulfhydrase</fullName>
        <ecNumber evidence="3">4.4.1.2</ecNumber>
    </recommendedName>
    <alternativeName>
        <fullName evidence="4">Homocysteine desulfhydrase</fullName>
    </alternativeName>
</protein>
<evidence type="ECO:0000256" key="8">
    <source>
        <dbReference type="RuleBase" id="RU362118"/>
    </source>
</evidence>
<dbReference type="PANTHER" id="PTHR11808">
    <property type="entry name" value="TRANS-SULFURATION ENZYME FAMILY MEMBER"/>
    <property type="match status" value="1"/>
</dbReference>
<dbReference type="PIRSF" id="PIRSF001434">
    <property type="entry name" value="CGS"/>
    <property type="match status" value="1"/>
</dbReference>
<dbReference type="InterPro" id="IPR015424">
    <property type="entry name" value="PyrdxlP-dep_Trfase"/>
</dbReference>
<dbReference type="Pfam" id="PF01053">
    <property type="entry name" value="Cys_Met_Meta_PP"/>
    <property type="match status" value="1"/>
</dbReference>
<evidence type="ECO:0000256" key="5">
    <source>
        <dbReference type="ARBA" id="ARBA00048780"/>
    </source>
</evidence>
<evidence type="ECO:0000256" key="1">
    <source>
        <dbReference type="ARBA" id="ARBA00001933"/>
    </source>
</evidence>
<evidence type="ECO:0000313" key="10">
    <source>
        <dbReference type="Proteomes" id="UP000264541"/>
    </source>
</evidence>
<dbReference type="CDD" id="cd00614">
    <property type="entry name" value="CGS_like"/>
    <property type="match status" value="1"/>
</dbReference>
<proteinExistence type="inferred from homology"/>
<keyword evidence="10" id="KW-1185">Reference proteome</keyword>
<dbReference type="PANTHER" id="PTHR11808:SF80">
    <property type="entry name" value="CYSTATHIONINE GAMMA-LYASE"/>
    <property type="match status" value="1"/>
</dbReference>
<dbReference type="GO" id="GO:0047982">
    <property type="term" value="F:homocysteine desulfhydrase activity"/>
    <property type="evidence" value="ECO:0007669"/>
    <property type="project" value="UniProtKB-EC"/>
</dbReference>
<dbReference type="InterPro" id="IPR000277">
    <property type="entry name" value="Cys/Met-Metab_PyrdxlP-dep_enz"/>
</dbReference>
<dbReference type="Gene3D" id="3.40.640.10">
    <property type="entry name" value="Type I PLP-dependent aspartate aminotransferase-like (Major domain)"/>
    <property type="match status" value="1"/>
</dbReference>
<dbReference type="InterPro" id="IPR015422">
    <property type="entry name" value="PyrdxlP-dep_Trfase_small"/>
</dbReference>
<evidence type="ECO:0000256" key="4">
    <source>
        <dbReference type="ARBA" id="ARBA00047199"/>
    </source>
</evidence>
<dbReference type="Proteomes" id="UP000264541">
    <property type="component" value="Unassembled WGS sequence"/>
</dbReference>
<dbReference type="GO" id="GO:0008483">
    <property type="term" value="F:transaminase activity"/>
    <property type="evidence" value="ECO:0007669"/>
    <property type="project" value="UniProtKB-KW"/>
</dbReference>
<dbReference type="InterPro" id="IPR015421">
    <property type="entry name" value="PyrdxlP-dep_Trfase_major"/>
</dbReference>
<evidence type="ECO:0000256" key="6">
    <source>
        <dbReference type="ARBA" id="ARBA00052699"/>
    </source>
</evidence>
<keyword evidence="9" id="KW-0032">Aminotransferase</keyword>
<gene>
    <name evidence="9" type="ORF">D0469_18880</name>
</gene>
<dbReference type="EMBL" id="QVTE01000056">
    <property type="protein sequence ID" value="RFU64435.1"/>
    <property type="molecule type" value="Genomic_DNA"/>
</dbReference>
<organism evidence="9 10">
    <name type="scientific">Peribacillus saganii</name>
    <dbReference type="NCBI Taxonomy" id="2303992"/>
    <lineage>
        <taxon>Bacteria</taxon>
        <taxon>Bacillati</taxon>
        <taxon>Bacillota</taxon>
        <taxon>Bacilli</taxon>
        <taxon>Bacillales</taxon>
        <taxon>Bacillaceae</taxon>
        <taxon>Peribacillus</taxon>
    </lineage>
</organism>
<dbReference type="GO" id="GO:0030170">
    <property type="term" value="F:pyridoxal phosphate binding"/>
    <property type="evidence" value="ECO:0007669"/>
    <property type="project" value="InterPro"/>
</dbReference>
<comment type="catalytic activity">
    <reaction evidence="5">
        <text>L-homocysteine + H2O = 2-oxobutanoate + hydrogen sulfide + NH4(+) + H(+)</text>
        <dbReference type="Rhea" id="RHEA:14501"/>
        <dbReference type="ChEBI" id="CHEBI:15377"/>
        <dbReference type="ChEBI" id="CHEBI:15378"/>
        <dbReference type="ChEBI" id="CHEBI:16763"/>
        <dbReference type="ChEBI" id="CHEBI:28938"/>
        <dbReference type="ChEBI" id="CHEBI:29919"/>
        <dbReference type="ChEBI" id="CHEBI:58199"/>
        <dbReference type="EC" id="4.4.1.2"/>
    </reaction>
    <physiologicalReaction direction="left-to-right" evidence="5">
        <dbReference type="Rhea" id="RHEA:14502"/>
    </physiologicalReaction>
</comment>
<dbReference type="GO" id="GO:0019346">
    <property type="term" value="P:transsulfuration"/>
    <property type="evidence" value="ECO:0007669"/>
    <property type="project" value="InterPro"/>
</dbReference>
<evidence type="ECO:0000256" key="2">
    <source>
        <dbReference type="ARBA" id="ARBA00022898"/>
    </source>
</evidence>
<accession>A0A372LFW2</accession>
<dbReference type="GO" id="GO:0018826">
    <property type="term" value="F:methionine gamma-lyase activity"/>
    <property type="evidence" value="ECO:0007669"/>
    <property type="project" value="UniProtKB-EC"/>
</dbReference>
<evidence type="ECO:0000256" key="3">
    <source>
        <dbReference type="ARBA" id="ARBA00047175"/>
    </source>
</evidence>
<dbReference type="AlphaFoldDB" id="A0A372LFW2"/>
<dbReference type="OrthoDB" id="9780685at2"/>
<feature type="modified residue" description="N6-(pyridoxal phosphate)lysine" evidence="7">
    <location>
        <position position="210"/>
    </location>
</feature>
<dbReference type="Gene3D" id="3.90.1150.10">
    <property type="entry name" value="Aspartate Aminotransferase, domain 1"/>
    <property type="match status" value="1"/>
</dbReference>
<evidence type="ECO:0000313" key="9">
    <source>
        <dbReference type="EMBL" id="RFU64435.1"/>
    </source>
</evidence>